<dbReference type="STRING" id="1408157.A0A1J7IX19"/>
<evidence type="ECO:0000313" key="3">
    <source>
        <dbReference type="Proteomes" id="UP000182658"/>
    </source>
</evidence>
<accession>A0A1J7IX19</accession>
<proteinExistence type="predicted"/>
<gene>
    <name evidence="2" type="ORF">CONLIGDRAFT_704814</name>
</gene>
<dbReference type="InParanoid" id="A0A1J7IX19"/>
<dbReference type="EMBL" id="KV875161">
    <property type="protein sequence ID" value="OIW22128.1"/>
    <property type="molecule type" value="Genomic_DNA"/>
</dbReference>
<evidence type="ECO:0000313" key="2">
    <source>
        <dbReference type="EMBL" id="OIW22128.1"/>
    </source>
</evidence>
<keyword evidence="3" id="KW-1185">Reference proteome</keyword>
<sequence>MARSSAFGFDRIISTGRHCLAKVLGPTNYSRRIITPATSTRSPLRAKRHIQSHSLFTNVWLNSSDGDSDNKFPAIGGGGGIPGDYLSGGAASNVLNIWQKFAQASSTVRHCGGYEIKIERCFVFRTSGPGSGMVIHRGGGVFLRLGWGFRVSAQSRRLPASFASKKKSSPTRRQESCGQIGCLTVTRLETVYVL</sequence>
<name>A0A1J7IX19_9PEZI</name>
<feature type="domain" description="DUF5597" evidence="1">
    <location>
        <begin position="103"/>
        <end position="160"/>
    </location>
</feature>
<protein>
    <recommendedName>
        <fullName evidence="1">DUF5597 domain-containing protein</fullName>
    </recommendedName>
</protein>
<dbReference type="AlphaFoldDB" id="A0A1J7IX19"/>
<evidence type="ECO:0000259" key="1">
    <source>
        <dbReference type="Pfam" id="PF18120"/>
    </source>
</evidence>
<dbReference type="InterPro" id="IPR040719">
    <property type="entry name" value="DUF5597"/>
</dbReference>
<dbReference type="Gene3D" id="3.20.20.80">
    <property type="entry name" value="Glycosidases"/>
    <property type="match status" value="1"/>
</dbReference>
<dbReference type="Proteomes" id="UP000182658">
    <property type="component" value="Unassembled WGS sequence"/>
</dbReference>
<organism evidence="2 3">
    <name type="scientific">Coniochaeta ligniaria NRRL 30616</name>
    <dbReference type="NCBI Taxonomy" id="1408157"/>
    <lineage>
        <taxon>Eukaryota</taxon>
        <taxon>Fungi</taxon>
        <taxon>Dikarya</taxon>
        <taxon>Ascomycota</taxon>
        <taxon>Pezizomycotina</taxon>
        <taxon>Sordariomycetes</taxon>
        <taxon>Sordariomycetidae</taxon>
        <taxon>Coniochaetales</taxon>
        <taxon>Coniochaetaceae</taxon>
        <taxon>Coniochaeta</taxon>
    </lineage>
</organism>
<dbReference type="Pfam" id="PF18120">
    <property type="entry name" value="DUF5597"/>
    <property type="match status" value="1"/>
</dbReference>
<reference evidence="2 3" key="1">
    <citation type="submission" date="2016-10" db="EMBL/GenBank/DDBJ databases">
        <title>Draft genome sequence of Coniochaeta ligniaria NRRL30616, a lignocellulolytic fungus for bioabatement of inhibitors in plant biomass hydrolysates.</title>
        <authorList>
            <consortium name="DOE Joint Genome Institute"/>
            <person name="Jimenez D.J."/>
            <person name="Hector R.E."/>
            <person name="Riley R."/>
            <person name="Sun H."/>
            <person name="Grigoriev I.V."/>
            <person name="Van Elsas J.D."/>
            <person name="Nichols N.N."/>
        </authorList>
    </citation>
    <scope>NUCLEOTIDE SEQUENCE [LARGE SCALE GENOMIC DNA]</scope>
    <source>
        <strain evidence="2 3">NRRL 30616</strain>
    </source>
</reference>